<keyword evidence="2" id="KW-1185">Reference proteome</keyword>
<gene>
    <name evidence="1" type="ORF">KQX54_010361</name>
</gene>
<comment type="caution">
    <text evidence="1">The sequence shown here is derived from an EMBL/GenBank/DDBJ whole genome shotgun (WGS) entry which is preliminary data.</text>
</comment>
<evidence type="ECO:0000313" key="1">
    <source>
        <dbReference type="EMBL" id="KAH0539957.1"/>
    </source>
</evidence>
<dbReference type="AlphaFoldDB" id="A0AAV7HXG6"/>
<proteinExistence type="predicted"/>
<organism evidence="1 2">
    <name type="scientific">Cotesia glomerata</name>
    <name type="common">Lepidopteran parasitic wasp</name>
    <name type="synonym">Apanteles glomeratus</name>
    <dbReference type="NCBI Taxonomy" id="32391"/>
    <lineage>
        <taxon>Eukaryota</taxon>
        <taxon>Metazoa</taxon>
        <taxon>Ecdysozoa</taxon>
        <taxon>Arthropoda</taxon>
        <taxon>Hexapoda</taxon>
        <taxon>Insecta</taxon>
        <taxon>Pterygota</taxon>
        <taxon>Neoptera</taxon>
        <taxon>Endopterygota</taxon>
        <taxon>Hymenoptera</taxon>
        <taxon>Apocrita</taxon>
        <taxon>Ichneumonoidea</taxon>
        <taxon>Braconidae</taxon>
        <taxon>Microgastrinae</taxon>
        <taxon>Cotesia</taxon>
    </lineage>
</organism>
<protein>
    <submittedName>
        <fullName evidence="1">Uncharacterized protein</fullName>
    </submittedName>
</protein>
<name>A0AAV7HXG6_COTGL</name>
<dbReference type="Proteomes" id="UP000826195">
    <property type="component" value="Unassembled WGS sequence"/>
</dbReference>
<accession>A0AAV7HXG6</accession>
<evidence type="ECO:0000313" key="2">
    <source>
        <dbReference type="Proteomes" id="UP000826195"/>
    </source>
</evidence>
<sequence>MEISPSKEIITEAESSIVANLVNNGHPNPDPKMFAQVYRLASSFFLISPPRGCNVSGKDLLRSLIEAKHVLTTSDTQGKDSWLENIDETLQSPQPLDESSSIDVDHDYNQAVTSDAVQSYIAGYIVRKLRKTIKCQICLEAIETHAEVVNNYNRMMLSIKWTYMVDCGLQVINYSI</sequence>
<dbReference type="EMBL" id="JAHXZJ010002609">
    <property type="protein sequence ID" value="KAH0539957.1"/>
    <property type="molecule type" value="Genomic_DNA"/>
</dbReference>
<reference evidence="1 2" key="1">
    <citation type="journal article" date="2021" name="J. Hered.">
        <title>A chromosome-level genome assembly of the parasitoid wasp, Cotesia glomerata (Hymenoptera: Braconidae).</title>
        <authorList>
            <person name="Pinto B.J."/>
            <person name="Weis J.J."/>
            <person name="Gamble T."/>
            <person name="Ode P.J."/>
            <person name="Paul R."/>
            <person name="Zaspel J.M."/>
        </authorList>
    </citation>
    <scope>NUCLEOTIDE SEQUENCE [LARGE SCALE GENOMIC DNA]</scope>
    <source>
        <strain evidence="1">CgM1</strain>
    </source>
</reference>